<feature type="compositionally biased region" description="Basic and acidic residues" evidence="1">
    <location>
        <begin position="1"/>
        <end position="11"/>
    </location>
</feature>
<keyword evidence="3" id="KW-1185">Reference proteome</keyword>
<name>A0A561VY72_9ACTN</name>
<dbReference type="AlphaFoldDB" id="A0A561VY72"/>
<feature type="region of interest" description="Disordered" evidence="1">
    <location>
        <begin position="1"/>
        <end position="77"/>
    </location>
</feature>
<dbReference type="EMBL" id="VIWZ01000001">
    <property type="protein sequence ID" value="TWG16554.1"/>
    <property type="molecule type" value="Genomic_DNA"/>
</dbReference>
<proteinExistence type="predicted"/>
<evidence type="ECO:0000313" key="3">
    <source>
        <dbReference type="Proteomes" id="UP000317685"/>
    </source>
</evidence>
<dbReference type="Proteomes" id="UP000317685">
    <property type="component" value="Unassembled WGS sequence"/>
</dbReference>
<gene>
    <name evidence="2" type="ORF">FHU34_111893</name>
</gene>
<accession>A0A561VY72</accession>
<protein>
    <submittedName>
        <fullName evidence="2">Uncharacterized protein</fullName>
    </submittedName>
</protein>
<feature type="compositionally biased region" description="Basic and acidic residues" evidence="1">
    <location>
        <begin position="39"/>
        <end position="77"/>
    </location>
</feature>
<reference evidence="2 3" key="1">
    <citation type="submission" date="2019-06" db="EMBL/GenBank/DDBJ databases">
        <title>Sequencing the genomes of 1000 actinobacteria strains.</title>
        <authorList>
            <person name="Klenk H.-P."/>
        </authorList>
    </citation>
    <scope>NUCLEOTIDE SEQUENCE [LARGE SCALE GENOMIC DNA]</scope>
    <source>
        <strain evidence="2 3">DSM 45885</strain>
    </source>
</reference>
<evidence type="ECO:0000256" key="1">
    <source>
        <dbReference type="SAM" id="MobiDB-lite"/>
    </source>
</evidence>
<comment type="caution">
    <text evidence="2">The sequence shown here is derived from an EMBL/GenBank/DDBJ whole genome shotgun (WGS) entry which is preliminary data.</text>
</comment>
<organism evidence="2 3">
    <name type="scientific">Micromonospora taraxaci</name>
    <dbReference type="NCBI Taxonomy" id="1316803"/>
    <lineage>
        <taxon>Bacteria</taxon>
        <taxon>Bacillati</taxon>
        <taxon>Actinomycetota</taxon>
        <taxon>Actinomycetes</taxon>
        <taxon>Micromonosporales</taxon>
        <taxon>Micromonosporaceae</taxon>
        <taxon>Micromonospora</taxon>
    </lineage>
</organism>
<sequence>MGITVHRDPAGRHRIAQVADPLHSRYALRSSGRNSKRSAGRDTFPHRRPSAERLGHELGHFVNGDPRRETRAGHGPDRWRSALAEARMEQIDAELAREYERFRRTVSWSA</sequence>
<evidence type="ECO:0000313" key="2">
    <source>
        <dbReference type="EMBL" id="TWG16554.1"/>
    </source>
</evidence>